<comment type="caution">
    <text evidence="2">The sequence shown here is derived from an EMBL/GenBank/DDBJ whole genome shotgun (WGS) entry which is preliminary data.</text>
</comment>
<evidence type="ECO:0000313" key="2">
    <source>
        <dbReference type="EMBL" id="MFD1516915.1"/>
    </source>
</evidence>
<dbReference type="GO" id="GO:0008168">
    <property type="term" value="F:methyltransferase activity"/>
    <property type="evidence" value="ECO:0007669"/>
    <property type="project" value="UniProtKB-KW"/>
</dbReference>
<name>A0ABW4ERU1_9PSEU</name>
<keyword evidence="3" id="KW-1185">Reference proteome</keyword>
<dbReference type="PANTHER" id="PTHR43591">
    <property type="entry name" value="METHYLTRANSFERASE"/>
    <property type="match status" value="1"/>
</dbReference>
<protein>
    <submittedName>
        <fullName evidence="2">Methyltransferase domain-containing protein</fullName>
    </submittedName>
</protein>
<dbReference type="GO" id="GO:0032259">
    <property type="term" value="P:methylation"/>
    <property type="evidence" value="ECO:0007669"/>
    <property type="project" value="UniProtKB-KW"/>
</dbReference>
<feature type="domain" description="Methyltransferase type 11" evidence="1">
    <location>
        <begin position="47"/>
        <end position="138"/>
    </location>
</feature>
<dbReference type="CDD" id="cd02440">
    <property type="entry name" value="AdoMet_MTases"/>
    <property type="match status" value="1"/>
</dbReference>
<evidence type="ECO:0000313" key="3">
    <source>
        <dbReference type="Proteomes" id="UP001597114"/>
    </source>
</evidence>
<dbReference type="Gene3D" id="3.40.50.150">
    <property type="entry name" value="Vaccinia Virus protein VP39"/>
    <property type="match status" value="1"/>
</dbReference>
<gene>
    <name evidence="2" type="ORF">ACFSJD_05420</name>
</gene>
<dbReference type="EMBL" id="JBHUCO010000006">
    <property type="protein sequence ID" value="MFD1516915.1"/>
    <property type="molecule type" value="Genomic_DNA"/>
</dbReference>
<accession>A0ABW4ERU1</accession>
<keyword evidence="2" id="KW-0808">Transferase</keyword>
<proteinExistence type="predicted"/>
<reference evidence="3" key="1">
    <citation type="journal article" date="2019" name="Int. J. Syst. Evol. Microbiol.">
        <title>The Global Catalogue of Microorganisms (GCM) 10K type strain sequencing project: providing services to taxonomists for standard genome sequencing and annotation.</title>
        <authorList>
            <consortium name="The Broad Institute Genomics Platform"/>
            <consortium name="The Broad Institute Genome Sequencing Center for Infectious Disease"/>
            <person name="Wu L."/>
            <person name="Ma J."/>
        </authorList>
    </citation>
    <scope>NUCLEOTIDE SEQUENCE [LARGE SCALE GENOMIC DNA]</scope>
    <source>
        <strain evidence="3">CCM 7043</strain>
    </source>
</reference>
<organism evidence="2 3">
    <name type="scientific">Pseudonocardia yunnanensis</name>
    <dbReference type="NCBI Taxonomy" id="58107"/>
    <lineage>
        <taxon>Bacteria</taxon>
        <taxon>Bacillati</taxon>
        <taxon>Actinomycetota</taxon>
        <taxon>Actinomycetes</taxon>
        <taxon>Pseudonocardiales</taxon>
        <taxon>Pseudonocardiaceae</taxon>
        <taxon>Pseudonocardia</taxon>
    </lineage>
</organism>
<dbReference type="InterPro" id="IPR029063">
    <property type="entry name" value="SAM-dependent_MTases_sf"/>
</dbReference>
<dbReference type="RefSeq" id="WP_344728944.1">
    <property type="nucleotide sequence ID" value="NZ_BAAAUS010000059.1"/>
</dbReference>
<dbReference type="Proteomes" id="UP001597114">
    <property type="component" value="Unassembled WGS sequence"/>
</dbReference>
<dbReference type="PANTHER" id="PTHR43591:SF78">
    <property type="entry name" value="SLR0407 PROTEIN"/>
    <property type="match status" value="1"/>
</dbReference>
<keyword evidence="2" id="KW-0489">Methyltransferase</keyword>
<dbReference type="Pfam" id="PF08241">
    <property type="entry name" value="Methyltransf_11"/>
    <property type="match status" value="1"/>
</dbReference>
<evidence type="ECO:0000259" key="1">
    <source>
        <dbReference type="Pfam" id="PF08241"/>
    </source>
</evidence>
<dbReference type="InterPro" id="IPR013216">
    <property type="entry name" value="Methyltransf_11"/>
</dbReference>
<dbReference type="SUPFAM" id="SSF53335">
    <property type="entry name" value="S-adenosyl-L-methionine-dependent methyltransferases"/>
    <property type="match status" value="1"/>
</dbReference>
<sequence length="254" mass="27211">MSTSTPASTSIRSLIAVLDVVDDLPGASEVRERTYQLLASAPGECVVDVGCGTGRAVAEMHQRGVRAVGVDIDDTTLAVARERWPESPFQLADAYHLPLADAEAQGYRADKLYHALDDPGRALLEARRVLAPGGRIVLAGQDWDTLVIDSDQPELTRLLVAARADTVASPRVARAYRTLLLDHEFADVSVEVHTGIFTDSRMLTLVSGLADAAVAGGVLTRAEVEGWVGEQTERARSGRFLLAVPLFVAAGTRR</sequence>